<protein>
    <submittedName>
        <fullName evidence="5">Glycosyltransferase</fullName>
    </submittedName>
</protein>
<dbReference type="EMBL" id="VTOU01000007">
    <property type="protein sequence ID" value="TZG24175.1"/>
    <property type="molecule type" value="Genomic_DNA"/>
</dbReference>
<dbReference type="InterPro" id="IPR001173">
    <property type="entry name" value="Glyco_trans_2-like"/>
</dbReference>
<dbReference type="InterPro" id="IPR050834">
    <property type="entry name" value="Glycosyltransf_2"/>
</dbReference>
<dbReference type="Proteomes" id="UP000322077">
    <property type="component" value="Unassembled WGS sequence"/>
</dbReference>
<reference evidence="5 6" key="1">
    <citation type="submission" date="2019-08" db="EMBL/GenBank/DDBJ databases">
        <authorList>
            <person name="Wang G."/>
            <person name="Xu Z."/>
        </authorList>
    </citation>
    <scope>NUCLEOTIDE SEQUENCE [LARGE SCALE GENOMIC DNA]</scope>
    <source>
        <strain evidence="5 6">ZX</strain>
    </source>
</reference>
<evidence type="ECO:0000256" key="2">
    <source>
        <dbReference type="ARBA" id="ARBA00022676"/>
    </source>
</evidence>
<evidence type="ECO:0000256" key="3">
    <source>
        <dbReference type="ARBA" id="ARBA00022679"/>
    </source>
</evidence>
<evidence type="ECO:0000313" key="6">
    <source>
        <dbReference type="Proteomes" id="UP000322077"/>
    </source>
</evidence>
<feature type="domain" description="Glycosyltransferase 2-like" evidence="4">
    <location>
        <begin position="11"/>
        <end position="140"/>
    </location>
</feature>
<comment type="caution">
    <text evidence="5">The sequence shown here is derived from an EMBL/GenBank/DDBJ whole genome shotgun (WGS) entry which is preliminary data.</text>
</comment>
<accession>A0A5D9C2P5</accession>
<sequence>MRPDTDTPRVSVLMAVYNNAAYLPAAIESILGQSFADFEFLIVDDGSTDGSGAIIDGYAARDPRIRAIHQNNRGFIASLNHMLGEARGELIGRMDGDDRCTPDRIERQIAFLDAHPDYGVVGTQTCYFDDTGREWPMARAYPLDDAAFRVALATPYTPLMNHASVLMRAELVAQVGGYRPQFRYCEDLDLWLRLSRVTKLANLPDALTYYRQHPGQVSDRNLAVQTAWAAMAWISDEQRKAGERDTLGAIDPLPGLDGLGAVDAITGRPGDSQRVRASVIERIEYPTSALAGPGFRVLIDYIGAGGRLPKGWHMVARLVQARRWRHAARLATALLRETM</sequence>
<comment type="similarity">
    <text evidence="1">Belongs to the glycosyltransferase 2 family.</text>
</comment>
<keyword evidence="3 5" id="KW-0808">Transferase</keyword>
<keyword evidence="2" id="KW-0328">Glycosyltransferase</keyword>
<evidence type="ECO:0000256" key="1">
    <source>
        <dbReference type="ARBA" id="ARBA00006739"/>
    </source>
</evidence>
<dbReference type="SUPFAM" id="SSF53448">
    <property type="entry name" value="Nucleotide-diphospho-sugar transferases"/>
    <property type="match status" value="1"/>
</dbReference>
<dbReference type="RefSeq" id="WP_149524149.1">
    <property type="nucleotide sequence ID" value="NZ_VTOU01000007.1"/>
</dbReference>
<dbReference type="PANTHER" id="PTHR43685:SF5">
    <property type="entry name" value="GLYCOSYLTRANSFERASE EPSE-RELATED"/>
    <property type="match status" value="1"/>
</dbReference>
<dbReference type="Pfam" id="PF00535">
    <property type="entry name" value="Glycos_transf_2"/>
    <property type="match status" value="1"/>
</dbReference>
<gene>
    <name evidence="5" type="ORF">FYJ91_20310</name>
</gene>
<dbReference type="GO" id="GO:0016757">
    <property type="term" value="F:glycosyltransferase activity"/>
    <property type="evidence" value="ECO:0007669"/>
    <property type="project" value="UniProtKB-KW"/>
</dbReference>
<dbReference type="Gene3D" id="3.90.550.10">
    <property type="entry name" value="Spore Coat Polysaccharide Biosynthesis Protein SpsA, Chain A"/>
    <property type="match status" value="1"/>
</dbReference>
<name>A0A5D9C2P5_9SPHN</name>
<organism evidence="5 6">
    <name type="scientific">Sphingomonas montanisoli</name>
    <dbReference type="NCBI Taxonomy" id="2606412"/>
    <lineage>
        <taxon>Bacteria</taxon>
        <taxon>Pseudomonadati</taxon>
        <taxon>Pseudomonadota</taxon>
        <taxon>Alphaproteobacteria</taxon>
        <taxon>Sphingomonadales</taxon>
        <taxon>Sphingomonadaceae</taxon>
        <taxon>Sphingomonas</taxon>
    </lineage>
</organism>
<evidence type="ECO:0000259" key="4">
    <source>
        <dbReference type="Pfam" id="PF00535"/>
    </source>
</evidence>
<proteinExistence type="inferred from homology"/>
<dbReference type="InterPro" id="IPR029044">
    <property type="entry name" value="Nucleotide-diphossugar_trans"/>
</dbReference>
<keyword evidence="6" id="KW-1185">Reference proteome</keyword>
<evidence type="ECO:0000313" key="5">
    <source>
        <dbReference type="EMBL" id="TZG24175.1"/>
    </source>
</evidence>
<dbReference type="AlphaFoldDB" id="A0A5D9C2P5"/>
<dbReference type="PANTHER" id="PTHR43685">
    <property type="entry name" value="GLYCOSYLTRANSFERASE"/>
    <property type="match status" value="1"/>
</dbReference>